<feature type="signal peptide" evidence="1">
    <location>
        <begin position="1"/>
        <end position="27"/>
    </location>
</feature>
<dbReference type="RefSeq" id="WP_187740560.1">
    <property type="nucleotide sequence ID" value="NZ_CP060825.1"/>
</dbReference>
<protein>
    <submittedName>
        <fullName evidence="2">Peptidase inhibitor family I36 protein</fullName>
    </submittedName>
</protein>
<evidence type="ECO:0000313" key="3">
    <source>
        <dbReference type="Proteomes" id="UP000516230"/>
    </source>
</evidence>
<feature type="chain" id="PRO_5039554236" evidence="1">
    <location>
        <begin position="28"/>
        <end position="152"/>
    </location>
</feature>
<organism evidence="2 3">
    <name type="scientific">Streptomyces genisteinicus</name>
    <dbReference type="NCBI Taxonomy" id="2768068"/>
    <lineage>
        <taxon>Bacteria</taxon>
        <taxon>Bacillati</taxon>
        <taxon>Actinomycetota</taxon>
        <taxon>Actinomycetes</taxon>
        <taxon>Kitasatosporales</taxon>
        <taxon>Streptomycetaceae</taxon>
        <taxon>Streptomyces</taxon>
    </lineage>
</organism>
<gene>
    <name evidence="2" type="ORF">IAG43_10940</name>
</gene>
<sequence>MRFMRHALTTGLAALAVATLTVPVAGAGSAAAAAPASASAARSAAAAAPDGFLYAWEHAHAGGAHCKWNGNNANWAGCSDKVSDVWNNGFPGRKEDVRLYNGREWTESWVCLHQGHSIPDLNASGLKWFGSGHGQGTSVNDSISSHAWVDAC</sequence>
<evidence type="ECO:0000313" key="2">
    <source>
        <dbReference type="EMBL" id="QNP63399.1"/>
    </source>
</evidence>
<name>A0A7H0HS83_9ACTN</name>
<proteinExistence type="predicted"/>
<dbReference type="Pfam" id="PF03995">
    <property type="entry name" value="Inhibitor_I36"/>
    <property type="match status" value="1"/>
</dbReference>
<accession>A0A7H0HS83</accession>
<dbReference type="KEGG" id="sgj:IAG43_10940"/>
<dbReference type="Proteomes" id="UP000516230">
    <property type="component" value="Chromosome"/>
</dbReference>
<keyword evidence="1" id="KW-0732">Signal</keyword>
<reference evidence="2 3" key="1">
    <citation type="submission" date="2020-08" db="EMBL/GenBank/DDBJ databases">
        <title>A novel species.</title>
        <authorList>
            <person name="Gao J."/>
        </authorList>
    </citation>
    <scope>NUCLEOTIDE SEQUENCE [LARGE SCALE GENOMIC DNA]</scope>
    <source>
        <strain evidence="2 3">CRPJ-33</strain>
    </source>
</reference>
<dbReference type="AlphaFoldDB" id="A0A7H0HS83"/>
<evidence type="ECO:0000256" key="1">
    <source>
        <dbReference type="SAM" id="SignalP"/>
    </source>
</evidence>
<keyword evidence="3" id="KW-1185">Reference proteome</keyword>
<dbReference type="EMBL" id="CP060825">
    <property type="protein sequence ID" value="QNP63399.1"/>
    <property type="molecule type" value="Genomic_DNA"/>
</dbReference>